<dbReference type="GO" id="GO:0048038">
    <property type="term" value="F:quinone binding"/>
    <property type="evidence" value="ECO:0007669"/>
    <property type="project" value="InterPro"/>
</dbReference>
<feature type="domain" description="NADH-quinone oxidoreductase subunit D" evidence="2">
    <location>
        <begin position="284"/>
        <end position="436"/>
    </location>
</feature>
<dbReference type="GO" id="GO:0016651">
    <property type="term" value="F:oxidoreductase activity, acting on NAD(P)H"/>
    <property type="evidence" value="ECO:0007669"/>
    <property type="project" value="InterPro"/>
</dbReference>
<dbReference type="InterPro" id="IPR052197">
    <property type="entry name" value="ComplexI_49kDa-like"/>
</dbReference>
<dbReference type="GO" id="GO:0051287">
    <property type="term" value="F:NAD binding"/>
    <property type="evidence" value="ECO:0007669"/>
    <property type="project" value="InterPro"/>
</dbReference>
<organism evidence="3 4">
    <name type="scientific">Commensalibacter melissae</name>
    <dbReference type="NCBI Taxonomy" id="2070537"/>
    <lineage>
        <taxon>Bacteria</taxon>
        <taxon>Pseudomonadati</taxon>
        <taxon>Pseudomonadota</taxon>
        <taxon>Alphaproteobacteria</taxon>
        <taxon>Acetobacterales</taxon>
        <taxon>Acetobacteraceae</taxon>
    </lineage>
</organism>
<name>A0A318MYV0_9PROT</name>
<reference evidence="3 4" key="1">
    <citation type="submission" date="2018-05" db="EMBL/GenBank/DDBJ databases">
        <title>Reference genomes for bee gut microbiota database.</title>
        <authorList>
            <person name="Ellegaard K.M."/>
        </authorList>
    </citation>
    <scope>NUCLEOTIDE SEQUENCE [LARGE SCALE GENOMIC DNA]</scope>
    <source>
        <strain evidence="3 4">ESL0284</strain>
    </source>
</reference>
<proteinExistence type="predicted"/>
<keyword evidence="1" id="KW-0560">Oxidoreductase</keyword>
<dbReference type="InterPro" id="IPR029014">
    <property type="entry name" value="NiFe-Hase_large"/>
</dbReference>
<protein>
    <recommendedName>
        <fullName evidence="2">NADH-quinone oxidoreductase subunit D domain-containing protein</fullName>
    </recommendedName>
</protein>
<dbReference type="PANTHER" id="PTHR43485">
    <property type="entry name" value="HYDROGENASE-4 COMPONENT G"/>
    <property type="match status" value="1"/>
</dbReference>
<dbReference type="Pfam" id="PF00346">
    <property type="entry name" value="Complex1_49kDa"/>
    <property type="match status" value="1"/>
</dbReference>
<evidence type="ECO:0000256" key="1">
    <source>
        <dbReference type="ARBA" id="ARBA00023002"/>
    </source>
</evidence>
<dbReference type="SUPFAM" id="SSF56762">
    <property type="entry name" value="HydB/Nqo4-like"/>
    <property type="match status" value="1"/>
</dbReference>
<dbReference type="Gene3D" id="1.10.645.10">
    <property type="entry name" value="Cytochrome-c3 Hydrogenase, chain B"/>
    <property type="match status" value="1"/>
</dbReference>
<dbReference type="Proteomes" id="UP000247565">
    <property type="component" value="Unassembled WGS sequence"/>
</dbReference>
<dbReference type="SUPFAM" id="SSF143243">
    <property type="entry name" value="Nqo5-like"/>
    <property type="match status" value="1"/>
</dbReference>
<sequence length="510" mass="58760">MVDKKTFVQRSLKLIDCLKNHQTDSRFFISLDEQEWTEMLAALKTDRLMFLTMWCKGDTVFVLFLENGYKPIGVRISASMNRYLALSSVRPAAIIYERMIWELWGKEAMNAVDLRPWLDRGLWNNCWPLSEKPGPVLWPPERQENPSVSHLLNNGGEITVIDPSNATEKLPVLWRFLNMGERIIRAESVYGYTHRGILSNLYNRNSLEILPLISRINALDSVAHQIAFSHAIEDIANFVPSLPVLRKRILYSELSRIAAYLLYLTRLFRVLEVELVASRCDLARELLMRWNIHYFGHRWLMDCVFPGAVFLGQENDKKRHFPKKIKYLIDQAFNLAITLPGLGDYLQNMGILSLKKAIDFNIGGIVGRASGRDVDLRRYMSEYRLEWLPPPNFTKGDVDARMQLWFVEIKTSLNIIDILLREENNEEAFKSSQEIIIEKLNGEGVGVCEGVQGDLWYYVRLEAGVIKDVFIRDPGANQAYVLQDVLKNEHFDNHVLIKASFGHLVTGVDL</sequence>
<accession>A0A318MYV0</accession>
<evidence type="ECO:0000313" key="3">
    <source>
        <dbReference type="EMBL" id="PXZ01820.1"/>
    </source>
</evidence>
<comment type="caution">
    <text evidence="3">The sequence shown here is derived from an EMBL/GenBank/DDBJ whole genome shotgun (WGS) entry which is preliminary data.</text>
</comment>
<dbReference type="AlphaFoldDB" id="A0A318MYV0"/>
<dbReference type="InterPro" id="IPR001135">
    <property type="entry name" value="NADH_Q_OxRdtase_suD"/>
</dbReference>
<keyword evidence="4" id="KW-1185">Reference proteome</keyword>
<evidence type="ECO:0000313" key="4">
    <source>
        <dbReference type="Proteomes" id="UP000247565"/>
    </source>
</evidence>
<dbReference type="OrthoDB" id="9801496at2"/>
<dbReference type="RefSeq" id="WP_110438339.1">
    <property type="nucleotide sequence ID" value="NZ_CP046393.1"/>
</dbReference>
<dbReference type="InterPro" id="IPR037232">
    <property type="entry name" value="NADH_quin_OxRdtase_su_C/D-like"/>
</dbReference>
<dbReference type="PANTHER" id="PTHR43485:SF1">
    <property type="entry name" value="FORMATE HYDROGENLYASE SUBUNIT 5-RELATED"/>
    <property type="match status" value="1"/>
</dbReference>
<gene>
    <name evidence="3" type="ORF">DK869_02150</name>
</gene>
<dbReference type="EMBL" id="QGLT01000001">
    <property type="protein sequence ID" value="PXZ01820.1"/>
    <property type="molecule type" value="Genomic_DNA"/>
</dbReference>
<evidence type="ECO:0000259" key="2">
    <source>
        <dbReference type="Pfam" id="PF00346"/>
    </source>
</evidence>